<evidence type="ECO:0000256" key="1">
    <source>
        <dbReference type="ARBA" id="ARBA00022737"/>
    </source>
</evidence>
<dbReference type="Gene3D" id="3.40.50.300">
    <property type="entry name" value="P-loop containing nucleotide triphosphate hydrolases"/>
    <property type="match status" value="1"/>
</dbReference>
<dbReference type="Pfam" id="PF24883">
    <property type="entry name" value="NPHP3_N"/>
    <property type="match status" value="1"/>
</dbReference>
<dbReference type="AlphaFoldDB" id="A0AAD8PZG2"/>
<evidence type="ECO:0000256" key="2">
    <source>
        <dbReference type="SAM" id="Phobius"/>
    </source>
</evidence>
<evidence type="ECO:0000313" key="5">
    <source>
        <dbReference type="Proteomes" id="UP001230504"/>
    </source>
</evidence>
<evidence type="ECO:0000259" key="3">
    <source>
        <dbReference type="Pfam" id="PF24883"/>
    </source>
</evidence>
<dbReference type="RefSeq" id="XP_060413495.1">
    <property type="nucleotide sequence ID" value="XM_060554864.1"/>
</dbReference>
<comment type="caution">
    <text evidence="4">The sequence shown here is derived from an EMBL/GenBank/DDBJ whole genome shotgun (WGS) entry which is preliminary data.</text>
</comment>
<feature type="domain" description="Nephrocystin 3-like N-terminal" evidence="3">
    <location>
        <begin position="445"/>
        <end position="621"/>
    </location>
</feature>
<reference evidence="4" key="1">
    <citation type="submission" date="2021-06" db="EMBL/GenBank/DDBJ databases">
        <title>Comparative genomics, transcriptomics and evolutionary studies reveal genomic signatures of adaptation to plant cell wall in hemibiotrophic fungi.</title>
        <authorList>
            <consortium name="DOE Joint Genome Institute"/>
            <person name="Baroncelli R."/>
            <person name="Diaz J.F."/>
            <person name="Benocci T."/>
            <person name="Peng M."/>
            <person name="Battaglia E."/>
            <person name="Haridas S."/>
            <person name="Andreopoulos W."/>
            <person name="Labutti K."/>
            <person name="Pangilinan J."/>
            <person name="Floch G.L."/>
            <person name="Makela M.R."/>
            <person name="Henrissat B."/>
            <person name="Grigoriev I.V."/>
            <person name="Crouch J.A."/>
            <person name="De Vries R.P."/>
            <person name="Sukno S.A."/>
            <person name="Thon M.R."/>
        </authorList>
    </citation>
    <scope>NUCLEOTIDE SEQUENCE</scope>
    <source>
        <strain evidence="4">CBS 125086</strain>
    </source>
</reference>
<keyword evidence="1" id="KW-0677">Repeat</keyword>
<name>A0AAD8PZG2_9PEZI</name>
<keyword evidence="2" id="KW-0812">Transmembrane</keyword>
<proteinExistence type="predicted"/>
<dbReference type="Gene3D" id="1.25.40.20">
    <property type="entry name" value="Ankyrin repeat-containing domain"/>
    <property type="match status" value="1"/>
</dbReference>
<sequence>MATLEDSLADSQGLLVAIIVCLVAVALSWQTLRFLLSSPPPKPRSLTFRVDDVPIDHVHDFGRRLQSIAEQDPVLRGVASAIVLRSLAPRDKVTSCATVSVVTHLSGDSLCVRLHHAGRGHPYTYSCNFEGITPLYVAEGGADIDIIAVPGLRSHALGSWKSPNGDQVWLRDFLPREIPAIRVFLYGYDTVLPGSLSKQSIKDLGSILLERITAFRAGDDTSRRPIIFVGHSLGGLLIKEALLQARRRHSETKSDFSKATFGLLFFGVPNLGLRNEQLRTLVRGQPNESLINDLLVDNDSEPPNCLKTLSDQFSETCRDYYQVVSFFERSLSPTIEVRSGRSSLLVTGDSATSTGLVAAADEDNIPLNTDHSGLVKFDNKIQGDYPIVRERIKKLCKEAKIEVARRFSKHDLHRPHSADSEACMKSLAFRDMNSRQNNIETSVAGTCDWIFSHQSFLQWTEQKQGLLWIMGKPGSGKSTILKHTLQKVPYLYGSDTIVLSFFFHGRGNELQRTQLGLFRSLLHQMLRQIPGALSDLVDEYRRKTNTEGKHGQEWDWDLLPLRGFLESALPRVLKQFPVIIFIDALDECGEESAVQLIQYLKTLLATFAPTDYRLRFCFACRYYPNLNSKDGLNILLDTENQADVTTYVQTKFSDDPDVQIEDIIARNAHGVFIWAQFVVERVLKLKRRGEPRGKIMADVMKTPEDLEDFYHRLIEKAQHHTGTLRLAQWICFSTRPLTTHELSWAMAYQSDCTFRSIEEWRNSENFITANDMDTRLKFLSCGLAETVGPWHQRTVQFIHQSVKDYFIKRGLSFLHVKLETASLVAPTANLLLAWSCTCYLKLVFSSSKQDYWKVQRERGLLGFLNYAAISWIDHMKLGESVEQSPKKFLGLLEWPGGSLIRSWATLYGDLTSEYVSPESTILYILARYGLVKLLSCLLLLYADKVDINSKDVNDRTPFSWAAANGHEAVIAILLSTGKVEV</sequence>
<evidence type="ECO:0000313" key="4">
    <source>
        <dbReference type="EMBL" id="KAK1589962.1"/>
    </source>
</evidence>
<dbReference type="InterPro" id="IPR029058">
    <property type="entry name" value="AB_hydrolase_fold"/>
</dbReference>
<dbReference type="Proteomes" id="UP001230504">
    <property type="component" value="Unassembled WGS sequence"/>
</dbReference>
<dbReference type="SUPFAM" id="SSF48403">
    <property type="entry name" value="Ankyrin repeat"/>
    <property type="match status" value="1"/>
</dbReference>
<dbReference type="GeneID" id="85439104"/>
<feature type="transmembrane region" description="Helical" evidence="2">
    <location>
        <begin position="14"/>
        <end position="36"/>
    </location>
</feature>
<dbReference type="PANTHER" id="PTHR10039">
    <property type="entry name" value="AMELOGENIN"/>
    <property type="match status" value="1"/>
</dbReference>
<organism evidence="4 5">
    <name type="scientific">Colletotrichum navitas</name>
    <dbReference type="NCBI Taxonomy" id="681940"/>
    <lineage>
        <taxon>Eukaryota</taxon>
        <taxon>Fungi</taxon>
        <taxon>Dikarya</taxon>
        <taxon>Ascomycota</taxon>
        <taxon>Pezizomycotina</taxon>
        <taxon>Sordariomycetes</taxon>
        <taxon>Hypocreomycetidae</taxon>
        <taxon>Glomerellales</taxon>
        <taxon>Glomerellaceae</taxon>
        <taxon>Colletotrichum</taxon>
        <taxon>Colletotrichum graminicola species complex</taxon>
    </lineage>
</organism>
<dbReference type="SUPFAM" id="SSF53474">
    <property type="entry name" value="alpha/beta-Hydrolases"/>
    <property type="match status" value="1"/>
</dbReference>
<dbReference type="Gene3D" id="3.40.50.1820">
    <property type="entry name" value="alpha/beta hydrolase"/>
    <property type="match status" value="1"/>
</dbReference>
<gene>
    <name evidence="4" type="ORF">LY79DRAFT_516851</name>
</gene>
<dbReference type="SUPFAM" id="SSF52540">
    <property type="entry name" value="P-loop containing nucleoside triphosphate hydrolases"/>
    <property type="match status" value="1"/>
</dbReference>
<keyword evidence="5" id="KW-1185">Reference proteome</keyword>
<dbReference type="InterPro" id="IPR036770">
    <property type="entry name" value="Ankyrin_rpt-contain_sf"/>
</dbReference>
<protein>
    <submittedName>
        <fullName evidence="4">Ankyrin repeat-containing protein</fullName>
    </submittedName>
</protein>
<dbReference type="InterPro" id="IPR027417">
    <property type="entry name" value="P-loop_NTPase"/>
</dbReference>
<dbReference type="InterPro" id="IPR056884">
    <property type="entry name" value="NPHP3-like_N"/>
</dbReference>
<keyword evidence="2" id="KW-0472">Membrane</keyword>
<accession>A0AAD8PZG2</accession>
<dbReference type="PANTHER" id="PTHR10039:SF5">
    <property type="entry name" value="NACHT DOMAIN-CONTAINING PROTEIN"/>
    <property type="match status" value="1"/>
</dbReference>
<dbReference type="EMBL" id="JAHLJV010000035">
    <property type="protein sequence ID" value="KAK1589962.1"/>
    <property type="molecule type" value="Genomic_DNA"/>
</dbReference>
<keyword evidence="2" id="KW-1133">Transmembrane helix</keyword>
<feature type="non-terminal residue" evidence="4">
    <location>
        <position position="1"/>
    </location>
</feature>